<evidence type="ECO:0000313" key="1">
    <source>
        <dbReference type="EMBL" id="KAL1375165.1"/>
    </source>
</evidence>
<dbReference type="EMBL" id="JBEHCU010012726">
    <property type="protein sequence ID" value="KAL1375165.1"/>
    <property type="molecule type" value="Genomic_DNA"/>
</dbReference>
<sequence>TLLNYQRDIIKTLQVNGELVNDFSTLTATAANDDGEAI</sequence>
<evidence type="ECO:0000313" key="2">
    <source>
        <dbReference type="Proteomes" id="UP001562425"/>
    </source>
</evidence>
<name>A0ABD1CFT8_CULPP</name>
<dbReference type="AlphaFoldDB" id="A0ABD1CFT8"/>
<proteinExistence type="predicted"/>
<comment type="caution">
    <text evidence="1">The sequence shown here is derived from an EMBL/GenBank/DDBJ whole genome shotgun (WGS) entry which is preliminary data.</text>
</comment>
<organism evidence="1 2">
    <name type="scientific">Culex pipiens pipiens</name>
    <name type="common">Northern house mosquito</name>
    <dbReference type="NCBI Taxonomy" id="38569"/>
    <lineage>
        <taxon>Eukaryota</taxon>
        <taxon>Metazoa</taxon>
        <taxon>Ecdysozoa</taxon>
        <taxon>Arthropoda</taxon>
        <taxon>Hexapoda</taxon>
        <taxon>Insecta</taxon>
        <taxon>Pterygota</taxon>
        <taxon>Neoptera</taxon>
        <taxon>Endopterygota</taxon>
        <taxon>Diptera</taxon>
        <taxon>Nematocera</taxon>
        <taxon>Culicoidea</taxon>
        <taxon>Culicidae</taxon>
        <taxon>Culicinae</taxon>
        <taxon>Culicini</taxon>
        <taxon>Culex</taxon>
        <taxon>Culex</taxon>
    </lineage>
</organism>
<gene>
    <name evidence="1" type="ORF">pipiens_017653</name>
</gene>
<feature type="non-terminal residue" evidence="1">
    <location>
        <position position="1"/>
    </location>
</feature>
<reference evidence="1 2" key="1">
    <citation type="submission" date="2024-05" db="EMBL/GenBank/DDBJ databases">
        <title>Culex pipiens pipiens assembly and annotation.</title>
        <authorList>
            <person name="Alout H."/>
            <person name="Durand T."/>
        </authorList>
    </citation>
    <scope>NUCLEOTIDE SEQUENCE [LARGE SCALE GENOMIC DNA]</scope>
    <source>
        <strain evidence="1">HA-2024</strain>
        <tissue evidence="1">Whole body</tissue>
    </source>
</reference>
<dbReference type="Proteomes" id="UP001562425">
    <property type="component" value="Unassembled WGS sequence"/>
</dbReference>
<keyword evidence="2" id="KW-1185">Reference proteome</keyword>
<accession>A0ABD1CFT8</accession>
<protein>
    <submittedName>
        <fullName evidence="1">Uncharacterized protein</fullName>
    </submittedName>
</protein>